<dbReference type="OrthoDB" id="728at2759"/>
<dbReference type="EC" id="4.2.1.22" evidence="4 11"/>
<dbReference type="NCBIfam" id="TIGR01137">
    <property type="entry name" value="cysta_beta"/>
    <property type="match status" value="1"/>
</dbReference>
<dbReference type="Pfam" id="PF00571">
    <property type="entry name" value="CBS"/>
    <property type="match status" value="1"/>
</dbReference>
<dbReference type="InterPro" id="IPR050214">
    <property type="entry name" value="Cys_Synth/Cystath_Beta-Synth"/>
</dbReference>
<comment type="similarity">
    <text evidence="3 11">Belongs to the cysteine synthase/cystathionine beta-synthase family.</text>
</comment>
<evidence type="ECO:0000313" key="13">
    <source>
        <dbReference type="EMBL" id="OLY84714.1"/>
    </source>
</evidence>
<dbReference type="InterPro" id="IPR046342">
    <property type="entry name" value="CBS_dom_sf"/>
</dbReference>
<evidence type="ECO:0000256" key="9">
    <source>
        <dbReference type="ARBA" id="ARBA00047490"/>
    </source>
</evidence>
<comment type="cofactor">
    <cofactor evidence="1 11">
        <name>pyridoxal 5'-phosphate</name>
        <dbReference type="ChEBI" id="CHEBI:597326"/>
    </cofactor>
</comment>
<dbReference type="GO" id="GO:0005737">
    <property type="term" value="C:cytoplasm"/>
    <property type="evidence" value="ECO:0007669"/>
    <property type="project" value="InterPro"/>
</dbReference>
<dbReference type="GO" id="GO:0006535">
    <property type="term" value="P:cysteine biosynthetic process from serine"/>
    <property type="evidence" value="ECO:0007669"/>
    <property type="project" value="UniProtKB-UniRule"/>
</dbReference>
<comment type="caution">
    <text evidence="13">The sequence shown here is derived from an EMBL/GenBank/DDBJ whole genome shotgun (WGS) entry which is preliminary data.</text>
</comment>
<comment type="pathway">
    <text evidence="2">Amino-acid biosynthesis; L-cysteine biosynthesis; L-cysteine from L-homocysteine and L-serine: step 1/2.</text>
</comment>
<dbReference type="InterPro" id="IPR001926">
    <property type="entry name" value="TrpB-like_PALP"/>
</dbReference>
<keyword evidence="7 11" id="KW-0456">Lyase</keyword>
<sequence length="490" mass="52948">MQMPQTGSLNILNDISEFTGNTPLVRLNSIPQSEGIKCEMLAKCEFFNPGGSAKDRIAKRMIEEAERAGTLKPGYTIIEPTSGNTGIGLALSAAIKGYRCIITLPEKMSQEKVDVLKALGAEIIRTPTEAAWDSPDSHIGVANRLLHEIPNSVILNQYDNPFNPIAHYETTAKEILDACNGRVDMIVVGAGTGGTITGISRRVKEQCPQCIVVGVDPIGSVLAQPESLNIDGGSYKVEGIGYDFIPKSLERDAVDYWIKSSDKPSFIMARRLIREEGLLCGGSSGTAMYAAIQAASVLEPGQRCVVILPDGVRNYMTKFLNDKWMISNGFLEDTEAPKSSVQKKPVAGLTVKDLGLKKAITVYTSTPAQEASRIMLDLGFDQLPVISSSGHLKGIVTLGNIVSRVASGASLPSSLVSEVMYRFPITNGSKFKEINVDTPLDYLTEFFQKNNAAIITERISVSDSGIAFKPIHVLTGTDLLSYLLSHKAVF</sequence>
<dbReference type="PROSITE" id="PS51371">
    <property type="entry name" value="CBS"/>
    <property type="match status" value="1"/>
</dbReference>
<dbReference type="UniPathway" id="UPA00136">
    <property type="reaction ID" value="UER00201"/>
</dbReference>
<dbReference type="Gene3D" id="3.10.580.10">
    <property type="entry name" value="CBS-domain"/>
    <property type="match status" value="1"/>
</dbReference>
<dbReference type="CDD" id="cd01561">
    <property type="entry name" value="CBS_like"/>
    <property type="match status" value="1"/>
</dbReference>
<keyword evidence="11" id="KW-0028">Amino-acid biosynthesis</keyword>
<evidence type="ECO:0000313" key="14">
    <source>
        <dbReference type="Proteomes" id="UP000187455"/>
    </source>
</evidence>
<organism evidence="13 14">
    <name type="scientific">Smittium mucronatum</name>
    <dbReference type="NCBI Taxonomy" id="133383"/>
    <lineage>
        <taxon>Eukaryota</taxon>
        <taxon>Fungi</taxon>
        <taxon>Fungi incertae sedis</taxon>
        <taxon>Zoopagomycota</taxon>
        <taxon>Kickxellomycotina</taxon>
        <taxon>Harpellomycetes</taxon>
        <taxon>Harpellales</taxon>
        <taxon>Legeriomycetaceae</taxon>
        <taxon>Smittium</taxon>
    </lineage>
</organism>
<dbReference type="GO" id="GO:0004122">
    <property type="term" value="F:cystathionine beta-synthase activity"/>
    <property type="evidence" value="ECO:0007669"/>
    <property type="project" value="UniProtKB-UniRule"/>
</dbReference>
<dbReference type="SMART" id="SM00116">
    <property type="entry name" value="CBS"/>
    <property type="match status" value="1"/>
</dbReference>
<evidence type="ECO:0000256" key="3">
    <source>
        <dbReference type="ARBA" id="ARBA00007103"/>
    </source>
</evidence>
<dbReference type="Proteomes" id="UP000187455">
    <property type="component" value="Unassembled WGS sequence"/>
</dbReference>
<dbReference type="SUPFAM" id="SSF53686">
    <property type="entry name" value="Tryptophan synthase beta subunit-like PLP-dependent enzymes"/>
    <property type="match status" value="1"/>
</dbReference>
<keyword evidence="6 10" id="KW-0129">CBS domain</keyword>
<dbReference type="EMBL" id="LSSL01000385">
    <property type="protein sequence ID" value="OLY84714.1"/>
    <property type="molecule type" value="Genomic_DNA"/>
</dbReference>
<proteinExistence type="inferred from homology"/>
<dbReference type="InterPro" id="IPR000644">
    <property type="entry name" value="CBS_dom"/>
</dbReference>
<keyword evidence="11" id="KW-0198">Cysteine biosynthesis</keyword>
<feature type="domain" description="CBS" evidence="12">
    <location>
        <begin position="355"/>
        <end position="411"/>
    </location>
</feature>
<evidence type="ECO:0000256" key="8">
    <source>
        <dbReference type="ARBA" id="ARBA00026192"/>
    </source>
</evidence>
<evidence type="ECO:0000259" key="12">
    <source>
        <dbReference type="PROSITE" id="PS51371"/>
    </source>
</evidence>
<dbReference type="STRING" id="133383.A0A1R0H6L1"/>
<protein>
    <recommendedName>
        <fullName evidence="8 11">Cystathionine beta-synthase</fullName>
        <ecNumber evidence="4 11">4.2.1.22</ecNumber>
    </recommendedName>
</protein>
<dbReference type="PROSITE" id="PS00901">
    <property type="entry name" value="CYS_SYNTHASE"/>
    <property type="match status" value="1"/>
</dbReference>
<dbReference type="InterPro" id="IPR036052">
    <property type="entry name" value="TrpB-like_PALP_sf"/>
</dbReference>
<keyword evidence="5 11" id="KW-0663">Pyridoxal phosphate</keyword>
<evidence type="ECO:0000256" key="4">
    <source>
        <dbReference type="ARBA" id="ARBA00012041"/>
    </source>
</evidence>
<dbReference type="FunFam" id="3.40.50.1100:FF:000118">
    <property type="entry name" value="Related to CYS4-cystathionine beta-synthase"/>
    <property type="match status" value="1"/>
</dbReference>
<evidence type="ECO:0000256" key="11">
    <source>
        <dbReference type="RuleBase" id="RU361204"/>
    </source>
</evidence>
<dbReference type="AlphaFoldDB" id="A0A1R0H6L1"/>
<dbReference type="FunFam" id="3.40.50.1100:FF:000003">
    <property type="entry name" value="Cystathionine beta-synthase"/>
    <property type="match status" value="1"/>
</dbReference>
<dbReference type="InterPro" id="IPR001216">
    <property type="entry name" value="P-phosphate_BS"/>
</dbReference>
<evidence type="ECO:0000256" key="1">
    <source>
        <dbReference type="ARBA" id="ARBA00001933"/>
    </source>
</evidence>
<evidence type="ECO:0000256" key="6">
    <source>
        <dbReference type="ARBA" id="ARBA00023122"/>
    </source>
</evidence>
<keyword evidence="14" id="KW-1185">Reference proteome</keyword>
<gene>
    <name evidence="13" type="ORF">AYI68_g1114</name>
</gene>
<dbReference type="Pfam" id="PF00291">
    <property type="entry name" value="PALP"/>
    <property type="match status" value="1"/>
</dbReference>
<dbReference type="Gene3D" id="3.40.50.1100">
    <property type="match status" value="2"/>
</dbReference>
<dbReference type="GO" id="GO:0019343">
    <property type="term" value="P:cysteine biosynthetic process via cystathionine"/>
    <property type="evidence" value="ECO:0007669"/>
    <property type="project" value="UniProtKB-UniRule"/>
</dbReference>
<comment type="catalytic activity">
    <reaction evidence="9 11">
        <text>L-homocysteine + L-serine = L,L-cystathionine + H2O</text>
        <dbReference type="Rhea" id="RHEA:10112"/>
        <dbReference type="ChEBI" id="CHEBI:15377"/>
        <dbReference type="ChEBI" id="CHEBI:33384"/>
        <dbReference type="ChEBI" id="CHEBI:58161"/>
        <dbReference type="ChEBI" id="CHEBI:58199"/>
        <dbReference type="EC" id="4.2.1.22"/>
    </reaction>
</comment>
<name>A0A1R0H6L1_9FUNG</name>
<evidence type="ECO:0000256" key="5">
    <source>
        <dbReference type="ARBA" id="ARBA00022898"/>
    </source>
</evidence>
<evidence type="ECO:0000256" key="7">
    <source>
        <dbReference type="ARBA" id="ARBA00023239"/>
    </source>
</evidence>
<dbReference type="SUPFAM" id="SSF54631">
    <property type="entry name" value="CBS-domain pair"/>
    <property type="match status" value="1"/>
</dbReference>
<accession>A0A1R0H6L1</accession>
<evidence type="ECO:0000256" key="10">
    <source>
        <dbReference type="PROSITE-ProRule" id="PRU00703"/>
    </source>
</evidence>
<dbReference type="PANTHER" id="PTHR10314">
    <property type="entry name" value="CYSTATHIONINE BETA-SYNTHASE"/>
    <property type="match status" value="1"/>
</dbReference>
<reference evidence="13 14" key="1">
    <citation type="journal article" date="2016" name="Mol. Biol. Evol.">
        <title>Genome-Wide Survey of Gut Fungi (Harpellales) Reveals the First Horizontally Transferred Ubiquitin Gene from a Mosquito Host.</title>
        <authorList>
            <person name="Wang Y."/>
            <person name="White M.M."/>
            <person name="Kvist S."/>
            <person name="Moncalvo J.M."/>
        </authorList>
    </citation>
    <scope>NUCLEOTIDE SEQUENCE [LARGE SCALE GENOMIC DNA]</scope>
    <source>
        <strain evidence="13 14">ALG-7-W6</strain>
    </source>
</reference>
<evidence type="ECO:0000256" key="2">
    <source>
        <dbReference type="ARBA" id="ARBA00005003"/>
    </source>
</evidence>
<dbReference type="InterPro" id="IPR005857">
    <property type="entry name" value="Cysta_beta_synth"/>
</dbReference>